<dbReference type="SMART" id="SM00062">
    <property type="entry name" value="PBPb"/>
    <property type="match status" value="1"/>
</dbReference>
<evidence type="ECO:0000259" key="1">
    <source>
        <dbReference type="SMART" id="SM00062"/>
    </source>
</evidence>
<organism evidence="2">
    <name type="scientific">marine sediment metagenome</name>
    <dbReference type="NCBI Taxonomy" id="412755"/>
    <lineage>
        <taxon>unclassified sequences</taxon>
        <taxon>metagenomes</taxon>
        <taxon>ecological metagenomes</taxon>
    </lineage>
</organism>
<sequence>MLVRVVFSACVFMFYSAICNADPVTFIAEDLPPYHFKNQQGEVSGALVDIAKAVVKQTNLTANFEIMPMARVFKEHQTSTNAIMLSLLKTPERINKYTWLGEVYFADAYLISLKNHVDEVVHLNFAKEYKVATIRGYLSEAYLKQKGFTENKNLILVSYYNQLWQMLYKNRIDFVVTNTLTLDNELKSLELDPSLITKRIHLSDLPSSLNFAASNQLNPKTAKALSDALNNIKENGEYRAILNKWQLLLPNTTNLQH</sequence>
<name>A0A0F9PS00_9ZZZZ</name>
<feature type="domain" description="Solute-binding protein family 3/N-terminal" evidence="1">
    <location>
        <begin position="23"/>
        <end position="249"/>
    </location>
</feature>
<evidence type="ECO:0000313" key="2">
    <source>
        <dbReference type="EMBL" id="KKN27482.1"/>
    </source>
</evidence>
<dbReference type="PANTHER" id="PTHR38834">
    <property type="entry name" value="PERIPLASMIC SUBSTRATE BINDING PROTEIN FAMILY 3"/>
    <property type="match status" value="1"/>
</dbReference>
<proteinExistence type="predicted"/>
<gene>
    <name evidence="2" type="ORF">LCGC14_0864160</name>
</gene>
<dbReference type="EMBL" id="LAZR01002633">
    <property type="protein sequence ID" value="KKN27482.1"/>
    <property type="molecule type" value="Genomic_DNA"/>
</dbReference>
<accession>A0A0F9PS00</accession>
<dbReference type="SUPFAM" id="SSF53850">
    <property type="entry name" value="Periplasmic binding protein-like II"/>
    <property type="match status" value="1"/>
</dbReference>
<dbReference type="InterPro" id="IPR001638">
    <property type="entry name" value="Solute-binding_3/MltF_N"/>
</dbReference>
<dbReference type="Gene3D" id="3.40.190.10">
    <property type="entry name" value="Periplasmic binding protein-like II"/>
    <property type="match status" value="2"/>
</dbReference>
<reference evidence="2" key="1">
    <citation type="journal article" date="2015" name="Nature">
        <title>Complex archaea that bridge the gap between prokaryotes and eukaryotes.</title>
        <authorList>
            <person name="Spang A."/>
            <person name="Saw J.H."/>
            <person name="Jorgensen S.L."/>
            <person name="Zaremba-Niedzwiedzka K."/>
            <person name="Martijn J."/>
            <person name="Lind A.E."/>
            <person name="van Eijk R."/>
            <person name="Schleper C."/>
            <person name="Guy L."/>
            <person name="Ettema T.J."/>
        </authorList>
    </citation>
    <scope>NUCLEOTIDE SEQUENCE</scope>
</reference>
<dbReference type="Pfam" id="PF00497">
    <property type="entry name" value="SBP_bac_3"/>
    <property type="match status" value="1"/>
</dbReference>
<dbReference type="AlphaFoldDB" id="A0A0F9PS00"/>
<comment type="caution">
    <text evidence="2">The sequence shown here is derived from an EMBL/GenBank/DDBJ whole genome shotgun (WGS) entry which is preliminary data.</text>
</comment>
<dbReference type="PANTHER" id="PTHR38834:SF3">
    <property type="entry name" value="SOLUTE-BINDING PROTEIN FAMILY 3_N-TERMINAL DOMAIN-CONTAINING PROTEIN"/>
    <property type="match status" value="1"/>
</dbReference>
<protein>
    <recommendedName>
        <fullName evidence="1">Solute-binding protein family 3/N-terminal domain-containing protein</fullName>
    </recommendedName>
</protein>